<feature type="compositionally biased region" description="Polar residues" evidence="1">
    <location>
        <begin position="348"/>
        <end position="364"/>
    </location>
</feature>
<reference evidence="2 3" key="2">
    <citation type="journal article" date="2017" name="Sci. Rep.">
        <title>Ant-infecting Ophiocordyceps genomes reveal a high diversity of potential behavioral manipulation genes and a possible major role for enterotoxins.</title>
        <authorList>
            <person name="de Bekker C."/>
            <person name="Ohm R.A."/>
            <person name="Evans H.C."/>
            <person name="Brachmann A."/>
            <person name="Hughes D.P."/>
        </authorList>
    </citation>
    <scope>NUCLEOTIDE SEQUENCE [LARGE SCALE GENOMIC DNA]</scope>
    <source>
        <strain evidence="2 3">SC16a</strain>
    </source>
</reference>
<gene>
    <name evidence="2" type="ORF">XA68_16218</name>
</gene>
<reference evidence="2 3" key="1">
    <citation type="journal article" date="2015" name="BMC Genomics">
        <title>Gene expression during zombie ant biting behavior reflects the complexity underlying fungal parasitic behavioral manipulation.</title>
        <authorList>
            <person name="de Bekker C."/>
            <person name="Ohm R.A."/>
            <person name="Loreto R.G."/>
            <person name="Sebastian A."/>
            <person name="Albert I."/>
            <person name="Merrow M."/>
            <person name="Brachmann A."/>
            <person name="Hughes D.P."/>
        </authorList>
    </citation>
    <scope>NUCLEOTIDE SEQUENCE [LARGE SCALE GENOMIC DNA]</scope>
    <source>
        <strain evidence="2 3">SC16a</strain>
    </source>
</reference>
<name>A0A2A9PLM8_OPHUN</name>
<feature type="compositionally biased region" description="Polar residues" evidence="1">
    <location>
        <begin position="407"/>
        <end position="418"/>
    </location>
</feature>
<proteinExistence type="predicted"/>
<keyword evidence="3" id="KW-1185">Reference proteome</keyword>
<dbReference type="AlphaFoldDB" id="A0A2A9PLM8"/>
<dbReference type="EMBL" id="LAZP02000054">
    <property type="protein sequence ID" value="PFH61790.1"/>
    <property type="molecule type" value="Genomic_DNA"/>
</dbReference>
<evidence type="ECO:0000313" key="2">
    <source>
        <dbReference type="EMBL" id="PFH61790.1"/>
    </source>
</evidence>
<dbReference type="Proteomes" id="UP000037136">
    <property type="component" value="Unassembled WGS sequence"/>
</dbReference>
<organism evidence="2 3">
    <name type="scientific">Ophiocordyceps unilateralis</name>
    <name type="common">Zombie-ant fungus</name>
    <name type="synonym">Torrubia unilateralis</name>
    <dbReference type="NCBI Taxonomy" id="268505"/>
    <lineage>
        <taxon>Eukaryota</taxon>
        <taxon>Fungi</taxon>
        <taxon>Dikarya</taxon>
        <taxon>Ascomycota</taxon>
        <taxon>Pezizomycotina</taxon>
        <taxon>Sordariomycetes</taxon>
        <taxon>Hypocreomycetidae</taxon>
        <taxon>Hypocreales</taxon>
        <taxon>Ophiocordycipitaceae</taxon>
        <taxon>Ophiocordyceps</taxon>
    </lineage>
</organism>
<evidence type="ECO:0000313" key="3">
    <source>
        <dbReference type="Proteomes" id="UP000037136"/>
    </source>
</evidence>
<feature type="region of interest" description="Disordered" evidence="1">
    <location>
        <begin position="295"/>
        <end position="376"/>
    </location>
</feature>
<feature type="region of interest" description="Disordered" evidence="1">
    <location>
        <begin position="1"/>
        <end position="75"/>
    </location>
</feature>
<feature type="region of interest" description="Disordered" evidence="1">
    <location>
        <begin position="510"/>
        <end position="586"/>
    </location>
</feature>
<comment type="caution">
    <text evidence="2">The sequence shown here is derived from an EMBL/GenBank/DDBJ whole genome shotgun (WGS) entry which is preliminary data.</text>
</comment>
<accession>A0A2A9PLM8</accession>
<feature type="region of interest" description="Disordered" evidence="1">
    <location>
        <begin position="460"/>
        <end position="492"/>
    </location>
</feature>
<feature type="compositionally biased region" description="Basic residues" evidence="1">
    <location>
        <begin position="1"/>
        <end position="10"/>
    </location>
</feature>
<feature type="region of interest" description="Disordered" evidence="1">
    <location>
        <begin position="407"/>
        <end position="444"/>
    </location>
</feature>
<feature type="compositionally biased region" description="Polar residues" evidence="1">
    <location>
        <begin position="50"/>
        <end position="62"/>
    </location>
</feature>
<protein>
    <submittedName>
        <fullName evidence="2">Uncharacterized protein</fullName>
    </submittedName>
</protein>
<feature type="compositionally biased region" description="Low complexity" evidence="1">
    <location>
        <begin position="570"/>
        <end position="579"/>
    </location>
</feature>
<evidence type="ECO:0000256" key="1">
    <source>
        <dbReference type="SAM" id="MobiDB-lite"/>
    </source>
</evidence>
<dbReference type="OrthoDB" id="4937910at2759"/>
<sequence length="586" mass="63397">MLFGKTRSKPKSPETIASGDSPDESPKSRGRRWFSTIRLPGSRVKEDADNSSGHSAPLSSISHAVPSPSQPSYRAHVQRRSSLTNAFHTVKAKCSRDRLPDNEENDETGRVTRLRPHAGINKQMISGPIHGAPIADPPPRLDVLSEIPQDGLQRSSTFRTCLEKAVEDINEKYGTSSSLCLSRNSGNSNYDSILNSRVTQRRDRSSFQPRYRLPTFVQAPAIRARPAASEVKEIPCASDGAVSLRHDIALSAYREADCEPMESSSCRTDRNALRHDVALEVEATKIDSTVGSISTELEVSSSNPKGTEDSVPIPKETLQDSNPQNRQSTPSPPAAADSGASVDKKDTTTMPTSPASIAKSSTSPSRPPSHLCPPWSEVQRPLIDTLLSPQSEAPSSTSAAVTDLHQARNTTLESSTAPAKTERAPTHRPRPQNARHGITPQSELPTAVNILHRARSRALKSSVDPAKADPATWDWPQPQDAQRYGDPRGLRAPSVSELVNKFRRMESPPSIFLRDGAAASTGTGAKPQSPETCRSGFPDESEDDMPSSFCGPTEGEPRLSLTVPHTRSNTTSSDGSGDSMRVELHD</sequence>
<feature type="compositionally biased region" description="Polar residues" evidence="1">
    <location>
        <begin position="295"/>
        <end position="305"/>
    </location>
</feature>